<dbReference type="SUPFAM" id="SSF55785">
    <property type="entry name" value="PYP-like sensor domain (PAS domain)"/>
    <property type="match status" value="1"/>
</dbReference>
<name>A0A1I3XST9_9HYPH</name>
<evidence type="ECO:0000259" key="8">
    <source>
        <dbReference type="PROSITE" id="PS50887"/>
    </source>
</evidence>
<dbReference type="SUPFAM" id="SSF55073">
    <property type="entry name" value="Nucleotide cyclase"/>
    <property type="match status" value="1"/>
</dbReference>
<feature type="transmembrane region" description="Helical" evidence="6">
    <location>
        <begin position="280"/>
        <end position="301"/>
    </location>
</feature>
<feature type="transmembrane region" description="Helical" evidence="6">
    <location>
        <begin position="206"/>
        <end position="229"/>
    </location>
</feature>
<feature type="transmembrane region" description="Helical" evidence="6">
    <location>
        <begin position="361"/>
        <end position="385"/>
    </location>
</feature>
<dbReference type="Pfam" id="PF13426">
    <property type="entry name" value="PAS_9"/>
    <property type="match status" value="1"/>
</dbReference>
<dbReference type="PROSITE" id="PS50887">
    <property type="entry name" value="GGDEF"/>
    <property type="match status" value="1"/>
</dbReference>
<dbReference type="Gene3D" id="3.30.450.20">
    <property type="entry name" value="PAS domain"/>
    <property type="match status" value="1"/>
</dbReference>
<dbReference type="InterPro" id="IPR029787">
    <property type="entry name" value="Nucleotide_cyclase"/>
</dbReference>
<keyword evidence="3 6" id="KW-1133">Transmembrane helix</keyword>
<evidence type="ECO:0000259" key="7">
    <source>
        <dbReference type="PROSITE" id="PS50883"/>
    </source>
</evidence>
<keyword evidence="4 6" id="KW-0472">Membrane</keyword>
<dbReference type="Gene3D" id="3.20.20.450">
    <property type="entry name" value="EAL domain"/>
    <property type="match status" value="1"/>
</dbReference>
<keyword evidence="2 6" id="KW-0812">Transmembrane</keyword>
<evidence type="ECO:0000256" key="6">
    <source>
        <dbReference type="SAM" id="Phobius"/>
    </source>
</evidence>
<accession>A0A1I3XST9</accession>
<proteinExistence type="predicted"/>
<gene>
    <name evidence="9" type="ORF">SAMN04488518_103132</name>
</gene>
<dbReference type="InterPro" id="IPR001633">
    <property type="entry name" value="EAL_dom"/>
</dbReference>
<dbReference type="InterPro" id="IPR043128">
    <property type="entry name" value="Rev_trsase/Diguanyl_cyclase"/>
</dbReference>
<feature type="transmembrane region" description="Helical" evidence="6">
    <location>
        <begin position="329"/>
        <end position="349"/>
    </location>
</feature>
<dbReference type="InterPro" id="IPR029020">
    <property type="entry name" value="Ammonium/urea_transptr"/>
</dbReference>
<dbReference type="SUPFAM" id="SSF141868">
    <property type="entry name" value="EAL domain-like"/>
    <property type="match status" value="1"/>
</dbReference>
<dbReference type="InterPro" id="IPR035965">
    <property type="entry name" value="PAS-like_dom_sf"/>
</dbReference>
<evidence type="ECO:0000256" key="3">
    <source>
        <dbReference type="ARBA" id="ARBA00022989"/>
    </source>
</evidence>
<reference evidence="9 10" key="1">
    <citation type="submission" date="2016-10" db="EMBL/GenBank/DDBJ databases">
        <authorList>
            <person name="Varghese N."/>
            <person name="Submissions S."/>
        </authorList>
    </citation>
    <scope>NUCLEOTIDE SEQUENCE [LARGE SCALE GENOMIC DNA]</scope>
    <source>
        <strain evidence="9 10">DSM 16392</strain>
    </source>
</reference>
<feature type="domain" description="EAL" evidence="7">
    <location>
        <begin position="802"/>
        <end position="1052"/>
    </location>
</feature>
<feature type="coiled-coil region" evidence="5">
    <location>
        <begin position="1049"/>
        <end position="1083"/>
    </location>
</feature>
<feature type="transmembrane region" description="Helical" evidence="6">
    <location>
        <begin position="306"/>
        <end position="323"/>
    </location>
</feature>
<feature type="domain" description="GGDEF" evidence="8">
    <location>
        <begin position="659"/>
        <end position="793"/>
    </location>
</feature>
<evidence type="ECO:0000256" key="2">
    <source>
        <dbReference type="ARBA" id="ARBA00022692"/>
    </source>
</evidence>
<feature type="transmembrane region" description="Helical" evidence="6">
    <location>
        <begin position="397"/>
        <end position="422"/>
    </location>
</feature>
<dbReference type="NCBIfam" id="TIGR00229">
    <property type="entry name" value="sensory_box"/>
    <property type="match status" value="1"/>
</dbReference>
<feature type="transmembrane region" description="Helical" evidence="6">
    <location>
        <begin position="134"/>
        <end position="155"/>
    </location>
</feature>
<comment type="subcellular location">
    <subcellularLocation>
        <location evidence="1">Membrane</location>
        <topology evidence="1">Multi-pass membrane protein</topology>
    </subcellularLocation>
</comment>
<dbReference type="SUPFAM" id="SSF111352">
    <property type="entry name" value="Ammonium transporter"/>
    <property type="match status" value="1"/>
</dbReference>
<feature type="transmembrane region" description="Helical" evidence="6">
    <location>
        <begin position="54"/>
        <end position="81"/>
    </location>
</feature>
<comment type="caution">
    <text evidence="9">The sequence shown here is derived from an EMBL/GenBank/DDBJ whole genome shotgun (WGS) entry which is preliminary data.</text>
</comment>
<dbReference type="EMBL" id="FOSK01000003">
    <property type="protein sequence ID" value="SFK22618.1"/>
    <property type="molecule type" value="Genomic_DNA"/>
</dbReference>
<protein>
    <submittedName>
        <fullName evidence="9">Ammonium transporter, Amt family</fullName>
    </submittedName>
</protein>
<dbReference type="PANTHER" id="PTHR44757">
    <property type="entry name" value="DIGUANYLATE CYCLASE DGCP"/>
    <property type="match status" value="1"/>
</dbReference>
<feature type="transmembrane region" description="Helical" evidence="6">
    <location>
        <begin position="162"/>
        <end position="181"/>
    </location>
</feature>
<feature type="transmembrane region" description="Helical" evidence="6">
    <location>
        <begin position="249"/>
        <end position="268"/>
    </location>
</feature>
<dbReference type="CDD" id="cd01949">
    <property type="entry name" value="GGDEF"/>
    <property type="match status" value="1"/>
</dbReference>
<keyword evidence="5" id="KW-0175">Coiled coil</keyword>
<evidence type="ECO:0000313" key="9">
    <source>
        <dbReference type="EMBL" id="SFK22618.1"/>
    </source>
</evidence>
<dbReference type="Pfam" id="PF00563">
    <property type="entry name" value="EAL"/>
    <property type="match status" value="1"/>
</dbReference>
<dbReference type="SMART" id="SM00267">
    <property type="entry name" value="GGDEF"/>
    <property type="match status" value="1"/>
</dbReference>
<evidence type="ECO:0000256" key="1">
    <source>
        <dbReference type="ARBA" id="ARBA00004141"/>
    </source>
</evidence>
<dbReference type="Gene3D" id="3.30.70.270">
    <property type="match status" value="1"/>
</dbReference>
<dbReference type="InterPro" id="IPR000160">
    <property type="entry name" value="GGDEF_dom"/>
</dbReference>
<dbReference type="PANTHER" id="PTHR44757:SF2">
    <property type="entry name" value="BIOFILM ARCHITECTURE MAINTENANCE PROTEIN MBAA"/>
    <property type="match status" value="1"/>
</dbReference>
<keyword evidence="10" id="KW-1185">Reference proteome</keyword>
<dbReference type="Proteomes" id="UP000199598">
    <property type="component" value="Unassembled WGS sequence"/>
</dbReference>
<evidence type="ECO:0000313" key="10">
    <source>
        <dbReference type="Proteomes" id="UP000199598"/>
    </source>
</evidence>
<dbReference type="PROSITE" id="PS50883">
    <property type="entry name" value="EAL"/>
    <property type="match status" value="1"/>
</dbReference>
<dbReference type="InterPro" id="IPR000014">
    <property type="entry name" value="PAS"/>
</dbReference>
<dbReference type="CDD" id="cd01948">
    <property type="entry name" value="EAL"/>
    <property type="match status" value="1"/>
</dbReference>
<dbReference type="Gene3D" id="1.10.3430.10">
    <property type="entry name" value="Ammonium transporter AmtB like domains"/>
    <property type="match status" value="1"/>
</dbReference>
<evidence type="ECO:0000256" key="4">
    <source>
        <dbReference type="ARBA" id="ARBA00023136"/>
    </source>
</evidence>
<dbReference type="NCBIfam" id="TIGR00254">
    <property type="entry name" value="GGDEF"/>
    <property type="match status" value="1"/>
</dbReference>
<evidence type="ECO:0000256" key="5">
    <source>
        <dbReference type="SAM" id="Coils"/>
    </source>
</evidence>
<dbReference type="SMART" id="SM00052">
    <property type="entry name" value="EAL"/>
    <property type="match status" value="1"/>
</dbReference>
<dbReference type="InterPro" id="IPR035919">
    <property type="entry name" value="EAL_sf"/>
</dbReference>
<dbReference type="Pfam" id="PF00990">
    <property type="entry name" value="GGDEF"/>
    <property type="match status" value="1"/>
</dbReference>
<organism evidence="9 10">
    <name type="scientific">Pseudovibrio ascidiaceicola</name>
    <dbReference type="NCBI Taxonomy" id="285279"/>
    <lineage>
        <taxon>Bacteria</taxon>
        <taxon>Pseudomonadati</taxon>
        <taxon>Pseudomonadota</taxon>
        <taxon>Alphaproteobacteria</taxon>
        <taxon>Hyphomicrobiales</taxon>
        <taxon>Stappiaceae</taxon>
        <taxon>Pseudovibrio</taxon>
    </lineage>
</organism>
<dbReference type="InterPro" id="IPR052155">
    <property type="entry name" value="Biofilm_reg_signaling"/>
</dbReference>
<sequence length="1092" mass="119643">MHFRALILPVLLLFVLIGLSIHFMSASSYASIFDPATGGLHNQLNQAELLTQQQNLWTILSVGLFALGVLGILIVYSSLFIQERMRATRFFNRALLLIAISSAACLLIDTTLNLPDVTAQLILWQSEVEFRPQGDIHAAAIHAAMAAMIAVVAYLPLSHQLTLRATIILALSIGSVIYPAYLKGVQGLLLHPISQNTVLSVGFEQIGGGTVVTLLATFVAFSGMFVTGLRNSPALPEYILRNTQNYNVLRIKAGAALMAVGGIGFSVGNTSIYSGELGSAIFNVLVATGVSVTLGVALGFFAPRKVMYPTILLSMIGGLSSVLGNAQHLTVAGVALIALTASVASIAVARIIYARSKTHKVIIYYTSLGIGSLIGLFGFTTALPAGHALAGLSLDNFILQAVGALLTILWAFLSGLVLFTAFKFTGQFRKADEIDLNVSPIVSTISQMENLIGKLVWHDAKLDERLPVRDNDPQERLASLFNSFLDKLQSDEKRRKISETSNSKQQEELSKLATFAEGAFEGLAISTDGIIVECNHVLYELLDYQAGEMRGTSLLSHVAPDYREIARAAILANEPTPNEVMLLSKSGERIPIEVRGRLMEVADENLRVSAVRDMRKQKEDEARILHLAQHDMLTGLPNRTYFRERFQKAIENQANAEESISAVMLLDLDRFKDINDLYGHPIGDKLIQTVARRLNACVTHHDTVARLGGDEFAIIQVNLKTTAEVGLLTNKILEVLSKPIHVGNNITVRTSASIGIALIPDHGTDPDELMSKADIALYEAKEAGRNTFAFFEDKMEEAILLRRTMEGDLRNALENEELQLHFQPQARSDTRSIVGFEALLRWNHPEKGQIGPNNFIPVAEESGLIIPIGRWVLNEACAQASQWPERYRVGVNLSPVQFCDEYLIQEVEGALARSGLSPERLELEITESVLIHDDRRALNTLRQLKELGITIALDDFGTGYSSLSYLRRFPFDRLKIDRSFVSGVTQTPELAAIIRAVIDLGQALGMEVIAEGVETEPELELLRNESCDEVQGFLIGRPQVLDSEMAKHVSNANLEIQALDQYIAALQETSLKLKEKEKQAADKALGMIDAGD</sequence>
<feature type="transmembrane region" description="Helical" evidence="6">
    <location>
        <begin position="93"/>
        <end position="114"/>
    </location>
</feature>